<feature type="transmembrane region" description="Helical" evidence="1">
    <location>
        <begin position="219"/>
        <end position="236"/>
    </location>
</feature>
<keyword evidence="1" id="KW-0812">Transmembrane</keyword>
<name>A0A1W0E3F0_9MICR</name>
<dbReference type="OrthoDB" id="809632at2759"/>
<organism evidence="2 3">
    <name type="scientific">Ecytonucleospora hepatopenaei</name>
    <dbReference type="NCBI Taxonomy" id="646526"/>
    <lineage>
        <taxon>Eukaryota</taxon>
        <taxon>Fungi</taxon>
        <taxon>Fungi incertae sedis</taxon>
        <taxon>Microsporidia</taxon>
        <taxon>Enterocytozoonidae</taxon>
        <taxon>Ecytonucleospora</taxon>
    </lineage>
</organism>
<feature type="transmembrane region" description="Helical" evidence="1">
    <location>
        <begin position="167"/>
        <end position="185"/>
    </location>
</feature>
<dbReference type="AlphaFoldDB" id="A0A1W0E3F0"/>
<comment type="caution">
    <text evidence="2">The sequence shown here is derived from an EMBL/GenBank/DDBJ whole genome shotgun (WGS) entry which is preliminary data.</text>
</comment>
<keyword evidence="1" id="KW-1133">Transmembrane helix</keyword>
<sequence length="324" mass="37843">MVNSIKDVYYKANQTITEHTSVETGMFLGFWQKAWFLVDSKHIKSIESILSILIIVASFALLLGLYFFGLKFKKFYNVFFTTFILINLHFGVVNYIAEKIARKENATSFNESYNPGVPFYNTGIYLKDKINHDTITNELVEKIDDKREKFYKQTELEFLEKEKINNLHGLLTMVGYAAISSFLSIKYNSMLPLAFFTILTCSFRVFYVLSFSKMENSKYLIIGLTILTLLLVTYFARFITNFLIAFFFSLISSVYLLLLIGIVVNRSDYVFGFWTNLFFYSTLYNETKEISLEYIKWIFIVFSMFCLSFFFNLYTGGKKGIMSK</sequence>
<proteinExistence type="predicted"/>
<feature type="transmembrane region" description="Helical" evidence="1">
    <location>
        <begin position="242"/>
        <end position="262"/>
    </location>
</feature>
<dbReference type="EMBL" id="MNPJ01000025">
    <property type="protein sequence ID" value="OQS53760.1"/>
    <property type="molecule type" value="Genomic_DNA"/>
</dbReference>
<evidence type="ECO:0000313" key="2">
    <source>
        <dbReference type="EMBL" id="OQS53760.1"/>
    </source>
</evidence>
<evidence type="ECO:0000313" key="3">
    <source>
        <dbReference type="Proteomes" id="UP000192758"/>
    </source>
</evidence>
<keyword evidence="1" id="KW-0472">Membrane</keyword>
<keyword evidence="3" id="KW-1185">Reference proteome</keyword>
<dbReference type="VEuPathDB" id="MicrosporidiaDB:EHP00_1256"/>
<feature type="transmembrane region" description="Helical" evidence="1">
    <location>
        <begin position="49"/>
        <end position="69"/>
    </location>
</feature>
<reference evidence="2 3" key="1">
    <citation type="journal article" date="2017" name="Environ. Microbiol.">
        <title>Decay of the glycolytic pathway and adaptation to intranuclear parasitism within Enterocytozoonidae microsporidia.</title>
        <authorList>
            <person name="Wiredu Boakye D."/>
            <person name="Jaroenlak P."/>
            <person name="Prachumwat A."/>
            <person name="Williams T.A."/>
            <person name="Bateman K.S."/>
            <person name="Itsathitphaisarn O."/>
            <person name="Sritunyalucksana K."/>
            <person name="Paszkiewicz K.H."/>
            <person name="Moore K.A."/>
            <person name="Stentiford G.D."/>
            <person name="Williams B.A."/>
        </authorList>
    </citation>
    <scope>NUCLEOTIDE SEQUENCE [LARGE SCALE GENOMIC DNA]</scope>
    <source>
        <strain evidence="2 3">TH1</strain>
    </source>
</reference>
<feature type="transmembrane region" description="Helical" evidence="1">
    <location>
        <begin position="75"/>
        <end position="97"/>
    </location>
</feature>
<gene>
    <name evidence="2" type="ORF">EHP00_1256</name>
</gene>
<evidence type="ECO:0000256" key="1">
    <source>
        <dbReference type="SAM" id="Phobius"/>
    </source>
</evidence>
<feature type="transmembrane region" description="Helical" evidence="1">
    <location>
        <begin position="297"/>
        <end position="315"/>
    </location>
</feature>
<protein>
    <submittedName>
        <fullName evidence="2">Uncharacterized protein</fullName>
    </submittedName>
</protein>
<dbReference type="Proteomes" id="UP000192758">
    <property type="component" value="Unassembled WGS sequence"/>
</dbReference>
<accession>A0A1W0E3F0</accession>
<feature type="transmembrane region" description="Helical" evidence="1">
    <location>
        <begin position="269"/>
        <end position="285"/>
    </location>
</feature>
<feature type="transmembrane region" description="Helical" evidence="1">
    <location>
        <begin position="191"/>
        <end position="212"/>
    </location>
</feature>